<keyword evidence="1" id="KW-0677">Repeat</keyword>
<gene>
    <name evidence="3" type="ORF">TEA_023856</name>
</gene>
<dbReference type="PANTHER" id="PTHR47493:SF1">
    <property type="entry name" value="OS08G0520200 PROTEIN"/>
    <property type="match status" value="1"/>
</dbReference>
<dbReference type="InterPro" id="IPR002885">
    <property type="entry name" value="PPR_rpt"/>
</dbReference>
<dbReference type="Gene3D" id="1.25.40.10">
    <property type="entry name" value="Tetratricopeptide repeat domain"/>
    <property type="match status" value="2"/>
</dbReference>
<evidence type="ECO:0000256" key="1">
    <source>
        <dbReference type="ARBA" id="ARBA00022737"/>
    </source>
</evidence>
<feature type="compositionally biased region" description="Basic residues" evidence="2">
    <location>
        <begin position="456"/>
        <end position="465"/>
    </location>
</feature>
<dbReference type="PANTHER" id="PTHR47493">
    <property type="entry name" value="OS08G0520200 PROTEIN"/>
    <property type="match status" value="1"/>
</dbReference>
<feature type="region of interest" description="Disordered" evidence="2">
    <location>
        <begin position="1"/>
        <end position="33"/>
    </location>
</feature>
<evidence type="ECO:0000313" key="4">
    <source>
        <dbReference type="Proteomes" id="UP000306102"/>
    </source>
</evidence>
<accession>A0A4S4DD40</accession>
<dbReference type="AlphaFoldDB" id="A0A4S4DD40"/>
<comment type="caution">
    <text evidence="3">The sequence shown here is derived from an EMBL/GenBank/DDBJ whole genome shotgun (WGS) entry which is preliminary data.</text>
</comment>
<evidence type="ECO:0000313" key="3">
    <source>
        <dbReference type="EMBL" id="THF99595.1"/>
    </source>
</evidence>
<dbReference type="EMBL" id="SDRB02011915">
    <property type="protein sequence ID" value="THF99595.1"/>
    <property type="molecule type" value="Genomic_DNA"/>
</dbReference>
<dbReference type="NCBIfam" id="TIGR00756">
    <property type="entry name" value="PPR"/>
    <property type="match status" value="1"/>
</dbReference>
<dbReference type="InterPro" id="IPR011990">
    <property type="entry name" value="TPR-like_helical_dom_sf"/>
</dbReference>
<sequence>MATSKKKKTPPDDHSIQSYSGENNLPPPDPDVGKIHWKRELSVDHNINVDLVALVQTLRRKNLPHVAQEILLEINSGSLPLDNPALSALMLCYADNGLFHEAQAIGDEVLNSSFRSNIHIISKLIEAYGRMERFDDVTRILHQASLRDSNLLPEIYVVALSCFGKQGQLELMENTLREMGSRGFSVDSAIGNAYIIYYSLFCSLTEIEAAYGRLKRSRILIEKDGIRAMLFSYIKEKKFYRLGEFLRDVGLGRRNVGNLLWNLLLLSYAANFKMKTLQREFLRMVEAGFHPDLTTFNIRALAFSKICIVDAYLDKRLGMNLDFALSKMNVHASPQVFTDPFVFEVLGKGDFHSSSEAFLEFKRKNWTYKELISTYLKKKYRNQQAIYGPAAVTEFYTYTTSLMIFHVVIHPEHMEGGPNGQKICNGNVEWTHHMRGGDLDRIGLEAFDFLDEVQGRKHRPQPRPRPHQELQNGPRVPPAKEAVINCNQAAKIYGGIVVKDFGKKRHVR</sequence>
<organism evidence="3 4">
    <name type="scientific">Camellia sinensis var. sinensis</name>
    <name type="common">China tea</name>
    <dbReference type="NCBI Taxonomy" id="542762"/>
    <lineage>
        <taxon>Eukaryota</taxon>
        <taxon>Viridiplantae</taxon>
        <taxon>Streptophyta</taxon>
        <taxon>Embryophyta</taxon>
        <taxon>Tracheophyta</taxon>
        <taxon>Spermatophyta</taxon>
        <taxon>Magnoliopsida</taxon>
        <taxon>eudicotyledons</taxon>
        <taxon>Gunneridae</taxon>
        <taxon>Pentapetalae</taxon>
        <taxon>asterids</taxon>
        <taxon>Ericales</taxon>
        <taxon>Theaceae</taxon>
        <taxon>Camellia</taxon>
    </lineage>
</organism>
<protein>
    <recommendedName>
        <fullName evidence="5">Pentacotripeptide-repeat region of PRORP domain-containing protein</fullName>
    </recommendedName>
</protein>
<proteinExistence type="predicted"/>
<feature type="region of interest" description="Disordered" evidence="2">
    <location>
        <begin position="455"/>
        <end position="478"/>
    </location>
</feature>
<evidence type="ECO:0008006" key="5">
    <source>
        <dbReference type="Google" id="ProtNLM"/>
    </source>
</evidence>
<keyword evidence="4" id="KW-1185">Reference proteome</keyword>
<dbReference type="Proteomes" id="UP000306102">
    <property type="component" value="Unassembled WGS sequence"/>
</dbReference>
<name>A0A4S4DD40_CAMSN</name>
<reference evidence="3 4" key="1">
    <citation type="journal article" date="2018" name="Proc. Natl. Acad. Sci. U.S.A.">
        <title>Draft genome sequence of Camellia sinensis var. sinensis provides insights into the evolution of the tea genome and tea quality.</title>
        <authorList>
            <person name="Wei C."/>
            <person name="Yang H."/>
            <person name="Wang S."/>
            <person name="Zhao J."/>
            <person name="Liu C."/>
            <person name="Gao L."/>
            <person name="Xia E."/>
            <person name="Lu Y."/>
            <person name="Tai Y."/>
            <person name="She G."/>
            <person name="Sun J."/>
            <person name="Cao H."/>
            <person name="Tong W."/>
            <person name="Gao Q."/>
            <person name="Li Y."/>
            <person name="Deng W."/>
            <person name="Jiang X."/>
            <person name="Wang W."/>
            <person name="Chen Q."/>
            <person name="Zhang S."/>
            <person name="Li H."/>
            <person name="Wu J."/>
            <person name="Wang P."/>
            <person name="Li P."/>
            <person name="Shi C."/>
            <person name="Zheng F."/>
            <person name="Jian J."/>
            <person name="Huang B."/>
            <person name="Shan D."/>
            <person name="Shi M."/>
            <person name="Fang C."/>
            <person name="Yue Y."/>
            <person name="Li F."/>
            <person name="Li D."/>
            <person name="Wei S."/>
            <person name="Han B."/>
            <person name="Jiang C."/>
            <person name="Yin Y."/>
            <person name="Xia T."/>
            <person name="Zhang Z."/>
            <person name="Bennetzen J.L."/>
            <person name="Zhao S."/>
            <person name="Wan X."/>
        </authorList>
    </citation>
    <scope>NUCLEOTIDE SEQUENCE [LARGE SCALE GENOMIC DNA]</scope>
    <source>
        <strain evidence="4">cv. Shuchazao</strain>
        <tissue evidence="3">Leaf</tissue>
    </source>
</reference>
<evidence type="ECO:0000256" key="2">
    <source>
        <dbReference type="SAM" id="MobiDB-lite"/>
    </source>
</evidence>